<dbReference type="Gene3D" id="2.40.10.120">
    <property type="match status" value="1"/>
</dbReference>
<dbReference type="PANTHER" id="PTHR22939">
    <property type="entry name" value="SERINE PROTEASE FAMILY S1C HTRA-RELATED"/>
    <property type="match status" value="1"/>
</dbReference>
<feature type="region of interest" description="Disordered" evidence="4">
    <location>
        <begin position="1"/>
        <end position="27"/>
    </location>
</feature>
<feature type="transmembrane region" description="Helical" evidence="5">
    <location>
        <begin position="53"/>
        <end position="71"/>
    </location>
</feature>
<evidence type="ECO:0000256" key="5">
    <source>
        <dbReference type="SAM" id="Phobius"/>
    </source>
</evidence>
<feature type="region of interest" description="Disordered" evidence="4">
    <location>
        <begin position="86"/>
        <end position="125"/>
    </location>
</feature>
<keyword evidence="5" id="KW-1133">Transmembrane helix</keyword>
<sequence length="438" mass="47149">MREEEKPEKQVEHTPDNASEESQKKEEEFSFLQETIKKDGFTKEKLLRKCVQIALIGLVFGGCASLGFYALKPVASRLFATKTDKVSIPEDQEEDGRDGESDVQVTESTDGTNDGQSIGSGENSADVLTGENYEELMDSVYAIAEEAEKSVVSISTDDAEISGLIVASNGKEYLILTGNGVWEQGASCKVTLADKSTCRGTWKTQDKIIGLAILAVDRSEISSASRKQIKVATLANSNRISQGSAAIALGNMFGYSNGVGFGMISTADHKKELADSAYQILGTDIAATRAGTGVLFNLQGEVTGIILPNLLTDEENAPASAYGISDLKHLIERMSNEESEGYLGIHGVTVDEGIAESEEMPMGLYVQQIDAESPAMQAGIQSGDVLTKIGKITITGIQGYQRALQKYKQGDQVKLTGMRRGTEDYVEIEYSVTVGSRE</sequence>
<dbReference type="SUPFAM" id="SSF50494">
    <property type="entry name" value="Trypsin-like serine proteases"/>
    <property type="match status" value="1"/>
</dbReference>
<keyword evidence="3" id="KW-0378">Hydrolase</keyword>
<keyword evidence="8" id="KW-1185">Reference proteome</keyword>
<dbReference type="InterPro" id="IPR001478">
    <property type="entry name" value="PDZ"/>
</dbReference>
<keyword evidence="2" id="KW-0645">Protease</keyword>
<dbReference type="AlphaFoldDB" id="A0A391P1H5"/>
<comment type="caution">
    <text evidence="7">The sequence shown here is derived from an EMBL/GenBank/DDBJ whole genome shotgun (WGS) entry which is preliminary data.</text>
</comment>
<comment type="similarity">
    <text evidence="1">Belongs to the peptidase S1C family.</text>
</comment>
<evidence type="ECO:0000256" key="1">
    <source>
        <dbReference type="ARBA" id="ARBA00010541"/>
    </source>
</evidence>
<dbReference type="GO" id="GO:0006508">
    <property type="term" value="P:proteolysis"/>
    <property type="evidence" value="ECO:0007669"/>
    <property type="project" value="UniProtKB-KW"/>
</dbReference>
<protein>
    <recommendedName>
        <fullName evidence="6">PDZ domain-containing protein</fullName>
    </recommendedName>
</protein>
<accession>A0A391P1H5</accession>
<dbReference type="Proteomes" id="UP000265643">
    <property type="component" value="Unassembled WGS sequence"/>
</dbReference>
<keyword evidence="5" id="KW-0472">Membrane</keyword>
<evidence type="ECO:0000313" key="8">
    <source>
        <dbReference type="Proteomes" id="UP000265643"/>
    </source>
</evidence>
<proteinExistence type="inferred from homology"/>
<dbReference type="GO" id="GO:0004252">
    <property type="term" value="F:serine-type endopeptidase activity"/>
    <property type="evidence" value="ECO:0007669"/>
    <property type="project" value="InterPro"/>
</dbReference>
<dbReference type="InterPro" id="IPR036034">
    <property type="entry name" value="PDZ_sf"/>
</dbReference>
<evidence type="ECO:0000256" key="2">
    <source>
        <dbReference type="ARBA" id="ARBA00022670"/>
    </source>
</evidence>
<dbReference type="SUPFAM" id="SSF50156">
    <property type="entry name" value="PDZ domain-like"/>
    <property type="match status" value="1"/>
</dbReference>
<dbReference type="InterPro" id="IPR001940">
    <property type="entry name" value="Peptidase_S1C"/>
</dbReference>
<dbReference type="Gene3D" id="2.30.42.10">
    <property type="match status" value="1"/>
</dbReference>
<keyword evidence="5" id="KW-0812">Transmembrane</keyword>
<dbReference type="Pfam" id="PF13365">
    <property type="entry name" value="Trypsin_2"/>
    <property type="match status" value="1"/>
</dbReference>
<dbReference type="RefSeq" id="WP_119298047.1">
    <property type="nucleotide sequence ID" value="NZ_BHGK01000001.1"/>
</dbReference>
<dbReference type="Pfam" id="PF13180">
    <property type="entry name" value="PDZ_2"/>
    <property type="match status" value="1"/>
</dbReference>
<evidence type="ECO:0000256" key="4">
    <source>
        <dbReference type="SAM" id="MobiDB-lite"/>
    </source>
</evidence>
<name>A0A391P1H5_9FIRM</name>
<dbReference type="SMART" id="SM00228">
    <property type="entry name" value="PDZ"/>
    <property type="match status" value="1"/>
</dbReference>
<dbReference type="InterPro" id="IPR009003">
    <property type="entry name" value="Peptidase_S1_PA"/>
</dbReference>
<reference evidence="8" key="1">
    <citation type="submission" date="2018-09" db="EMBL/GenBank/DDBJ databases">
        <title>Draft Genome Sequence of Mediterraneibacter sp. KCTC 15684.</title>
        <authorList>
            <person name="Kim J.S."/>
            <person name="Han K.I."/>
            <person name="Suh M.K."/>
            <person name="Lee K.C."/>
            <person name="Eom M.K."/>
            <person name="Lee J.H."/>
            <person name="Park S.H."/>
            <person name="Kang S.W."/>
            <person name="Park J.E."/>
            <person name="Oh B.S."/>
            <person name="Yu S.Y."/>
            <person name="Choi S.H."/>
            <person name="Lee D.H."/>
            <person name="Yoon H."/>
            <person name="Kim B."/>
            <person name="Yang S.J."/>
            <person name="Lee J.S."/>
        </authorList>
    </citation>
    <scope>NUCLEOTIDE SEQUENCE [LARGE SCALE GENOMIC DNA]</scope>
    <source>
        <strain evidence="8">KCTC 15684</strain>
    </source>
</reference>
<dbReference type="PRINTS" id="PR00834">
    <property type="entry name" value="PROTEASES2C"/>
</dbReference>
<gene>
    <name evidence="7" type="ORF">KGMB01110_17110</name>
</gene>
<dbReference type="PROSITE" id="PS50106">
    <property type="entry name" value="PDZ"/>
    <property type="match status" value="1"/>
</dbReference>
<feature type="compositionally biased region" description="Polar residues" evidence="4">
    <location>
        <begin position="103"/>
        <end position="123"/>
    </location>
</feature>
<dbReference type="PANTHER" id="PTHR22939:SF129">
    <property type="entry name" value="SERINE PROTEASE HTRA2, MITOCHONDRIAL"/>
    <property type="match status" value="1"/>
</dbReference>
<evidence type="ECO:0000256" key="3">
    <source>
        <dbReference type="ARBA" id="ARBA00022801"/>
    </source>
</evidence>
<evidence type="ECO:0000313" key="7">
    <source>
        <dbReference type="EMBL" id="GCA67275.1"/>
    </source>
</evidence>
<feature type="domain" description="PDZ" evidence="6">
    <location>
        <begin position="330"/>
        <end position="397"/>
    </location>
</feature>
<organism evidence="7 8">
    <name type="scientific">Mediterraneibacter butyricigenes</name>
    <dbReference type="NCBI Taxonomy" id="2316025"/>
    <lineage>
        <taxon>Bacteria</taxon>
        <taxon>Bacillati</taxon>
        <taxon>Bacillota</taxon>
        <taxon>Clostridia</taxon>
        <taxon>Lachnospirales</taxon>
        <taxon>Lachnospiraceae</taxon>
        <taxon>Mediterraneibacter</taxon>
    </lineage>
</organism>
<evidence type="ECO:0000259" key="6">
    <source>
        <dbReference type="PROSITE" id="PS50106"/>
    </source>
</evidence>
<dbReference type="EMBL" id="BHGK01000001">
    <property type="protein sequence ID" value="GCA67275.1"/>
    <property type="molecule type" value="Genomic_DNA"/>
</dbReference>